<feature type="compositionally biased region" description="Basic and acidic residues" evidence="1">
    <location>
        <begin position="420"/>
        <end position="433"/>
    </location>
</feature>
<dbReference type="GO" id="GO:0005634">
    <property type="term" value="C:nucleus"/>
    <property type="evidence" value="ECO:0007669"/>
    <property type="project" value="TreeGrafter"/>
</dbReference>
<gene>
    <name evidence="2" type="ORF">TBRA_LOCUS10018</name>
</gene>
<dbReference type="EMBL" id="CADCXV010000898">
    <property type="protein sequence ID" value="CAB0038230.1"/>
    <property type="molecule type" value="Genomic_DNA"/>
</dbReference>
<evidence type="ECO:0000256" key="1">
    <source>
        <dbReference type="SAM" id="MobiDB-lite"/>
    </source>
</evidence>
<dbReference type="PANTHER" id="PTHR14312:SF1">
    <property type="entry name" value="BASIC-LEUCINE ZIPPER TRANSCRIPTION FACTOR A"/>
    <property type="match status" value="1"/>
</dbReference>
<dbReference type="AlphaFoldDB" id="A0A6H5IRJ2"/>
<feature type="compositionally biased region" description="Basic and acidic residues" evidence="1">
    <location>
        <begin position="440"/>
        <end position="465"/>
    </location>
</feature>
<dbReference type="Proteomes" id="UP000479190">
    <property type="component" value="Unassembled WGS sequence"/>
</dbReference>
<evidence type="ECO:0000313" key="2">
    <source>
        <dbReference type="EMBL" id="CAB0038230.1"/>
    </source>
</evidence>
<name>A0A6H5IRJ2_9HYME</name>
<feature type="compositionally biased region" description="Low complexity" evidence="1">
    <location>
        <begin position="276"/>
        <end position="303"/>
    </location>
</feature>
<organism evidence="2 3">
    <name type="scientific">Trichogramma brassicae</name>
    <dbReference type="NCBI Taxonomy" id="86971"/>
    <lineage>
        <taxon>Eukaryota</taxon>
        <taxon>Metazoa</taxon>
        <taxon>Ecdysozoa</taxon>
        <taxon>Arthropoda</taxon>
        <taxon>Hexapoda</taxon>
        <taxon>Insecta</taxon>
        <taxon>Pterygota</taxon>
        <taxon>Neoptera</taxon>
        <taxon>Endopterygota</taxon>
        <taxon>Hymenoptera</taxon>
        <taxon>Apocrita</taxon>
        <taxon>Proctotrupomorpha</taxon>
        <taxon>Chalcidoidea</taxon>
        <taxon>Trichogrammatidae</taxon>
        <taxon>Trichogramma</taxon>
    </lineage>
</organism>
<evidence type="ECO:0000313" key="3">
    <source>
        <dbReference type="Proteomes" id="UP000479190"/>
    </source>
</evidence>
<protein>
    <submittedName>
        <fullName evidence="2">Uncharacterized protein</fullName>
    </submittedName>
</protein>
<feature type="compositionally biased region" description="Basic and acidic residues" evidence="1">
    <location>
        <begin position="670"/>
        <end position="687"/>
    </location>
</feature>
<feature type="region of interest" description="Disordered" evidence="1">
    <location>
        <begin position="238"/>
        <end position="392"/>
    </location>
</feature>
<feature type="compositionally biased region" description="Basic residues" evidence="1">
    <location>
        <begin position="348"/>
        <end position="358"/>
    </location>
</feature>
<dbReference type="GO" id="GO:0010468">
    <property type="term" value="P:regulation of gene expression"/>
    <property type="evidence" value="ECO:0007669"/>
    <property type="project" value="TreeGrafter"/>
</dbReference>
<accession>A0A6H5IRJ2</accession>
<proteinExistence type="predicted"/>
<reference evidence="2 3" key="1">
    <citation type="submission" date="2020-02" db="EMBL/GenBank/DDBJ databases">
        <authorList>
            <person name="Ferguson B K."/>
        </authorList>
    </citation>
    <scope>NUCLEOTIDE SEQUENCE [LARGE SCALE GENOMIC DNA]</scope>
</reference>
<dbReference type="PANTHER" id="PTHR14312">
    <property type="entry name" value="CREB/ATF BZIP TRANSCRIPTION FACTOR"/>
    <property type="match status" value="1"/>
</dbReference>
<feature type="compositionally biased region" description="Basic and acidic residues" evidence="1">
    <location>
        <begin position="319"/>
        <end position="329"/>
    </location>
</feature>
<dbReference type="GO" id="GO:0043565">
    <property type="term" value="F:sequence-specific DNA binding"/>
    <property type="evidence" value="ECO:0007669"/>
    <property type="project" value="TreeGrafter"/>
</dbReference>
<feature type="compositionally biased region" description="Low complexity" evidence="1">
    <location>
        <begin position="374"/>
        <end position="387"/>
    </location>
</feature>
<feature type="region of interest" description="Disordered" evidence="1">
    <location>
        <begin position="665"/>
        <end position="693"/>
    </location>
</feature>
<keyword evidence="3" id="KW-1185">Reference proteome</keyword>
<dbReference type="OrthoDB" id="7701398at2759"/>
<feature type="region of interest" description="Disordered" evidence="1">
    <location>
        <begin position="420"/>
        <end position="487"/>
    </location>
</feature>
<feature type="compositionally biased region" description="Polar residues" evidence="1">
    <location>
        <begin position="466"/>
        <end position="475"/>
    </location>
</feature>
<feature type="compositionally biased region" description="Basic residues" evidence="1">
    <location>
        <begin position="304"/>
        <end position="318"/>
    </location>
</feature>
<sequence length="693" mass="77968">MSYSRSQKQGAALRLVNTLAGVRCPLVCGALCKQFQNPCPPITSLIPRNLWIDELIESVSTTYADPIIVYRSRKSTKKRSSGFQRNKKSINVNDRAANLCTQPREPSGRNRVKLLQTAKSISPVNSAPVHTLQAAASQRQALHNQLRELHRCVRCILYTRKHDSELAHRQTRAWRHRFTLERSATAGLLRCARDSSKEPRIDIMCIDRYERNTTSSTEKQKKPTTSAAVMDFLRRSFRRTGRIGPHGQRRAATMYVVEPTSNGDVSPKSYHPREAQQLYQQMQQQQQQQQQQQSQQQPQQQQQQRRHHHHRSHGKSSKKHVEVVAEAKADQAASERGGTHIATTVKNTVRRLLRRTKSHREAAPMPLATPTPPSARRASSRISNSNTDTNSEATTICASEQVVPEEEAATVLVNPAVAKVAKDDKAAEKRDDAAPAEQSSKSDEFKGVELRVKEPKRIANGDVKRSSSVRQQQLLKQEAHRQQKHGQKLVIDAAAKNKSNHKSAVTNRDVARLKQAAKAQQAKVRPMQTLTFFFYENGNENKPKTNANVRRYDHCLEKFNSERCSRAIDLIRDSRESKNDLRRNAEMYITREALSTRARESKRCVESGDPRCWVLSCAREKPSAVQQSAARGAVQCSAAQLGPYVGARRAATAVRVAAAAAETTTAQQQYDERERKTSRFGDNDDLAHVQQSS</sequence>